<organism evidence="5 6">
    <name type="scientific">Oceanimonas smirnovii</name>
    <dbReference type="NCBI Taxonomy" id="264574"/>
    <lineage>
        <taxon>Bacteria</taxon>
        <taxon>Pseudomonadati</taxon>
        <taxon>Pseudomonadota</taxon>
        <taxon>Gammaproteobacteria</taxon>
        <taxon>Aeromonadales</taxon>
        <taxon>Aeromonadaceae</taxon>
        <taxon>Oceanimonas</taxon>
    </lineage>
</organism>
<reference evidence="5 6" key="1">
    <citation type="submission" date="2024-08" db="EMBL/GenBank/DDBJ databases">
        <title>Oceanimonas smirnovii Genome sequencing and assembly.</title>
        <authorList>
            <person name="Tang B."/>
        </authorList>
    </citation>
    <scope>NUCLEOTIDE SEQUENCE [LARGE SCALE GENOMIC DNA]</scope>
    <source>
        <strain evidence="5 6">OS2020-119</strain>
    </source>
</reference>
<evidence type="ECO:0000256" key="3">
    <source>
        <dbReference type="ARBA" id="ARBA00022729"/>
    </source>
</evidence>
<feature type="transmembrane region" description="Helical" evidence="4">
    <location>
        <begin position="12"/>
        <end position="31"/>
    </location>
</feature>
<sequence length="147" mass="15731">MKTPIFYNHISGQKFISFGIAVIFMMVPLSMQAGELVYQPLNPSFGGDPFMGSYLLGKAQAQDTTKDPNSRDFTPTSATERLIQSLESRLISQLISDVSSGNATQGSFDSDEFGVVVSDDGGKLVVQVVDKVTGDVTNISVGGLFNP</sequence>
<dbReference type="Proteomes" id="UP001610706">
    <property type="component" value="Unassembled WGS sequence"/>
</dbReference>
<protein>
    <recommendedName>
        <fullName evidence="2">Curli production assembly/transport component CsgF</fullName>
    </recommendedName>
</protein>
<name>A0ABW7P089_9GAMM</name>
<evidence type="ECO:0000313" key="6">
    <source>
        <dbReference type="Proteomes" id="UP001610706"/>
    </source>
</evidence>
<proteinExistence type="predicted"/>
<dbReference type="RefSeq" id="WP_395535762.1">
    <property type="nucleotide sequence ID" value="NZ_CP166302.1"/>
</dbReference>
<evidence type="ECO:0000256" key="1">
    <source>
        <dbReference type="ARBA" id="ARBA00003989"/>
    </source>
</evidence>
<dbReference type="InterPro" id="IPR018893">
    <property type="entry name" value="T8SS_CsgF"/>
</dbReference>
<accession>A0ABW7P089</accession>
<gene>
    <name evidence="5" type="ORF">AB9R89_06090</name>
</gene>
<comment type="caution">
    <text evidence="5">The sequence shown here is derived from an EMBL/GenBank/DDBJ whole genome shotgun (WGS) entry which is preliminary data.</text>
</comment>
<keyword evidence="6" id="KW-1185">Reference proteome</keyword>
<keyword evidence="4" id="KW-0472">Membrane</keyword>
<keyword evidence="3" id="KW-0732">Signal</keyword>
<evidence type="ECO:0000256" key="2">
    <source>
        <dbReference type="ARBA" id="ARBA00014031"/>
    </source>
</evidence>
<evidence type="ECO:0000256" key="4">
    <source>
        <dbReference type="SAM" id="Phobius"/>
    </source>
</evidence>
<comment type="function">
    <text evidence="1">May be involved in the biogenesis of curli organelles.</text>
</comment>
<evidence type="ECO:0000313" key="5">
    <source>
        <dbReference type="EMBL" id="MFH7564895.1"/>
    </source>
</evidence>
<keyword evidence="4" id="KW-0812">Transmembrane</keyword>
<keyword evidence="4" id="KW-1133">Transmembrane helix</keyword>
<dbReference type="EMBL" id="JBGFTR010000007">
    <property type="protein sequence ID" value="MFH7564895.1"/>
    <property type="molecule type" value="Genomic_DNA"/>
</dbReference>
<dbReference type="Pfam" id="PF10614">
    <property type="entry name" value="CsgF"/>
    <property type="match status" value="1"/>
</dbReference>